<protein>
    <submittedName>
        <fullName evidence="2">Serine hydrolase</fullName>
    </submittedName>
</protein>
<dbReference type="PANTHER" id="PTHR46825">
    <property type="entry name" value="D-ALANYL-D-ALANINE-CARBOXYPEPTIDASE/ENDOPEPTIDASE AMPH"/>
    <property type="match status" value="1"/>
</dbReference>
<dbReference type="EMBL" id="BMIF01000001">
    <property type="protein sequence ID" value="GGA53387.1"/>
    <property type="molecule type" value="Genomic_DNA"/>
</dbReference>
<reference evidence="2" key="1">
    <citation type="journal article" date="2014" name="Int. J. Syst. Evol. Microbiol.">
        <title>Complete genome sequence of Corynebacterium casei LMG S-19264T (=DSM 44701T), isolated from a smear-ripened cheese.</title>
        <authorList>
            <consortium name="US DOE Joint Genome Institute (JGI-PGF)"/>
            <person name="Walter F."/>
            <person name="Albersmeier A."/>
            <person name="Kalinowski J."/>
            <person name="Ruckert C."/>
        </authorList>
    </citation>
    <scope>NUCLEOTIDE SEQUENCE</scope>
    <source>
        <strain evidence="2">CGMCC 1.15320</strain>
    </source>
</reference>
<dbReference type="SUPFAM" id="SSF56601">
    <property type="entry name" value="beta-lactamase/transpeptidase-like"/>
    <property type="match status" value="1"/>
</dbReference>
<sequence>MNKVQRGYSYSIVNDDHYGSAGSTELVFPYWSFSKTAIALCALKLHERGEVDLDRPLSGRRYNLRQLLQHTAGLPDYGGLKDYHAAVACDEEPWPEEQLMTAAHADELLFEPGKGWAYSNIGYMLARRHIEDQTNKSFSSLLAELIALPLHLHSIELATARQQFLRVHWQAAQHYHPGWVYHGCLTGTPQDAARLLHALVTGKLIQAETLRQMLNARPLGDRIEGRPWMECGYGLGLIIGRMEGVGRVIGHSGGGPFSVNAIYHFPDLDQPVTVAAFTEGTNGGDAEFEAVKTAREIATDTA</sequence>
<dbReference type="Pfam" id="PF00144">
    <property type="entry name" value="Beta-lactamase"/>
    <property type="match status" value="1"/>
</dbReference>
<dbReference type="RefSeq" id="WP_188719206.1">
    <property type="nucleotide sequence ID" value="NZ_BMIF01000001.1"/>
</dbReference>
<dbReference type="PANTHER" id="PTHR46825:SF7">
    <property type="entry name" value="D-ALANYL-D-ALANINE CARBOXYPEPTIDASE"/>
    <property type="match status" value="1"/>
</dbReference>
<name>A0A916VYN8_9HYPH</name>
<proteinExistence type="predicted"/>
<organism evidence="2 3">
    <name type="scientific">Nitratireductor aestuarii</name>
    <dbReference type="NCBI Taxonomy" id="1735103"/>
    <lineage>
        <taxon>Bacteria</taxon>
        <taxon>Pseudomonadati</taxon>
        <taxon>Pseudomonadota</taxon>
        <taxon>Alphaproteobacteria</taxon>
        <taxon>Hyphomicrobiales</taxon>
        <taxon>Phyllobacteriaceae</taxon>
        <taxon>Nitratireductor</taxon>
    </lineage>
</organism>
<accession>A0A916VYN8</accession>
<dbReference type="AlphaFoldDB" id="A0A916VYN8"/>
<dbReference type="Gene3D" id="3.40.710.10">
    <property type="entry name" value="DD-peptidase/beta-lactamase superfamily"/>
    <property type="match status" value="1"/>
</dbReference>
<reference evidence="2" key="2">
    <citation type="submission" date="2020-09" db="EMBL/GenBank/DDBJ databases">
        <authorList>
            <person name="Sun Q."/>
            <person name="Zhou Y."/>
        </authorList>
    </citation>
    <scope>NUCLEOTIDE SEQUENCE</scope>
    <source>
        <strain evidence="2">CGMCC 1.15320</strain>
    </source>
</reference>
<dbReference type="InterPro" id="IPR050491">
    <property type="entry name" value="AmpC-like"/>
</dbReference>
<feature type="domain" description="Beta-lactamase-related" evidence="1">
    <location>
        <begin position="23"/>
        <end position="288"/>
    </location>
</feature>
<comment type="caution">
    <text evidence="2">The sequence shown here is derived from an EMBL/GenBank/DDBJ whole genome shotgun (WGS) entry which is preliminary data.</text>
</comment>
<dbReference type="InterPro" id="IPR012338">
    <property type="entry name" value="Beta-lactam/transpept-like"/>
</dbReference>
<dbReference type="InterPro" id="IPR001466">
    <property type="entry name" value="Beta-lactam-related"/>
</dbReference>
<keyword evidence="3" id="KW-1185">Reference proteome</keyword>
<dbReference type="GO" id="GO:0016787">
    <property type="term" value="F:hydrolase activity"/>
    <property type="evidence" value="ECO:0007669"/>
    <property type="project" value="UniProtKB-KW"/>
</dbReference>
<evidence type="ECO:0000313" key="3">
    <source>
        <dbReference type="Proteomes" id="UP000636264"/>
    </source>
</evidence>
<gene>
    <name evidence="2" type="ORF">GCM10011385_03510</name>
</gene>
<evidence type="ECO:0000259" key="1">
    <source>
        <dbReference type="Pfam" id="PF00144"/>
    </source>
</evidence>
<dbReference type="Proteomes" id="UP000636264">
    <property type="component" value="Unassembled WGS sequence"/>
</dbReference>
<keyword evidence="2" id="KW-0378">Hydrolase</keyword>
<evidence type="ECO:0000313" key="2">
    <source>
        <dbReference type="EMBL" id="GGA53387.1"/>
    </source>
</evidence>